<protein>
    <submittedName>
        <fullName evidence="1">Uncharacterized protein</fullName>
    </submittedName>
</protein>
<organism evidence="1 2">
    <name type="scientific">Penicilliopsis zonata CBS 506.65</name>
    <dbReference type="NCBI Taxonomy" id="1073090"/>
    <lineage>
        <taxon>Eukaryota</taxon>
        <taxon>Fungi</taxon>
        <taxon>Dikarya</taxon>
        <taxon>Ascomycota</taxon>
        <taxon>Pezizomycotina</taxon>
        <taxon>Eurotiomycetes</taxon>
        <taxon>Eurotiomycetidae</taxon>
        <taxon>Eurotiales</taxon>
        <taxon>Aspergillaceae</taxon>
        <taxon>Penicilliopsis</taxon>
    </lineage>
</organism>
<dbReference type="GeneID" id="34613249"/>
<gene>
    <name evidence="1" type="ORF">ASPZODRAFT_1667725</name>
</gene>
<sequence length="127" mass="14099">MVHVCLLCLRRSEGCRDSTRRIGFLFSDCRLQCPDFLSSLSLFSPFFLSLALSPSISCYVVMTYNSVGLASCTRENHHTCRKRVPPACPAVFYLLSTAPNLPFSQSVTLGGCCQTRPTRFFGCCVQP</sequence>
<name>A0A1L9SNE8_9EURO</name>
<evidence type="ECO:0000313" key="2">
    <source>
        <dbReference type="Proteomes" id="UP000184188"/>
    </source>
</evidence>
<proteinExistence type="predicted"/>
<dbReference type="EMBL" id="KV878339">
    <property type="protein sequence ID" value="OJJ48755.1"/>
    <property type="molecule type" value="Genomic_DNA"/>
</dbReference>
<evidence type="ECO:0000313" key="1">
    <source>
        <dbReference type="EMBL" id="OJJ48755.1"/>
    </source>
</evidence>
<dbReference type="AlphaFoldDB" id="A0A1L9SNE8"/>
<accession>A0A1L9SNE8</accession>
<keyword evidence="2" id="KW-1185">Reference proteome</keyword>
<dbReference type="RefSeq" id="XP_022583265.1">
    <property type="nucleotide sequence ID" value="XM_022726785.1"/>
</dbReference>
<dbReference type="Proteomes" id="UP000184188">
    <property type="component" value="Unassembled WGS sequence"/>
</dbReference>
<reference evidence="2" key="1">
    <citation type="journal article" date="2017" name="Genome Biol.">
        <title>Comparative genomics reveals high biological diversity and specific adaptations in the industrially and medically important fungal genus Aspergillus.</title>
        <authorList>
            <person name="de Vries R.P."/>
            <person name="Riley R."/>
            <person name="Wiebenga A."/>
            <person name="Aguilar-Osorio G."/>
            <person name="Amillis S."/>
            <person name="Uchima C.A."/>
            <person name="Anderluh G."/>
            <person name="Asadollahi M."/>
            <person name="Askin M."/>
            <person name="Barry K."/>
            <person name="Battaglia E."/>
            <person name="Bayram O."/>
            <person name="Benocci T."/>
            <person name="Braus-Stromeyer S.A."/>
            <person name="Caldana C."/>
            <person name="Canovas D."/>
            <person name="Cerqueira G.C."/>
            <person name="Chen F."/>
            <person name="Chen W."/>
            <person name="Choi C."/>
            <person name="Clum A."/>
            <person name="Dos Santos R.A."/>
            <person name="Damasio A.R."/>
            <person name="Diallinas G."/>
            <person name="Emri T."/>
            <person name="Fekete E."/>
            <person name="Flipphi M."/>
            <person name="Freyberg S."/>
            <person name="Gallo A."/>
            <person name="Gournas C."/>
            <person name="Habgood R."/>
            <person name="Hainaut M."/>
            <person name="Harispe M.L."/>
            <person name="Henrissat B."/>
            <person name="Hilden K.S."/>
            <person name="Hope R."/>
            <person name="Hossain A."/>
            <person name="Karabika E."/>
            <person name="Karaffa L."/>
            <person name="Karanyi Z."/>
            <person name="Krasevec N."/>
            <person name="Kuo A."/>
            <person name="Kusch H."/>
            <person name="LaButti K."/>
            <person name="Lagendijk E.L."/>
            <person name="Lapidus A."/>
            <person name="Levasseur A."/>
            <person name="Lindquist E."/>
            <person name="Lipzen A."/>
            <person name="Logrieco A.F."/>
            <person name="MacCabe A."/>
            <person name="Maekelae M.R."/>
            <person name="Malavazi I."/>
            <person name="Melin P."/>
            <person name="Meyer V."/>
            <person name="Mielnichuk N."/>
            <person name="Miskei M."/>
            <person name="Molnar A.P."/>
            <person name="Mule G."/>
            <person name="Ngan C.Y."/>
            <person name="Orejas M."/>
            <person name="Orosz E."/>
            <person name="Ouedraogo J.P."/>
            <person name="Overkamp K.M."/>
            <person name="Park H.-S."/>
            <person name="Perrone G."/>
            <person name="Piumi F."/>
            <person name="Punt P.J."/>
            <person name="Ram A.F."/>
            <person name="Ramon A."/>
            <person name="Rauscher S."/>
            <person name="Record E."/>
            <person name="Riano-Pachon D.M."/>
            <person name="Robert V."/>
            <person name="Roehrig J."/>
            <person name="Ruller R."/>
            <person name="Salamov A."/>
            <person name="Salih N.S."/>
            <person name="Samson R.A."/>
            <person name="Sandor E."/>
            <person name="Sanguinetti M."/>
            <person name="Schuetze T."/>
            <person name="Sepcic K."/>
            <person name="Shelest E."/>
            <person name="Sherlock G."/>
            <person name="Sophianopoulou V."/>
            <person name="Squina F.M."/>
            <person name="Sun H."/>
            <person name="Susca A."/>
            <person name="Todd R.B."/>
            <person name="Tsang A."/>
            <person name="Unkles S.E."/>
            <person name="van de Wiele N."/>
            <person name="van Rossen-Uffink D."/>
            <person name="Oliveira J.V."/>
            <person name="Vesth T.C."/>
            <person name="Visser J."/>
            <person name="Yu J.-H."/>
            <person name="Zhou M."/>
            <person name="Andersen M.R."/>
            <person name="Archer D.B."/>
            <person name="Baker S.E."/>
            <person name="Benoit I."/>
            <person name="Brakhage A.A."/>
            <person name="Braus G.H."/>
            <person name="Fischer R."/>
            <person name="Frisvad J.C."/>
            <person name="Goldman G.H."/>
            <person name="Houbraken J."/>
            <person name="Oakley B."/>
            <person name="Pocsi I."/>
            <person name="Scazzocchio C."/>
            <person name="Seiboth B."/>
            <person name="vanKuyk P.A."/>
            <person name="Wortman J."/>
            <person name="Dyer P.S."/>
            <person name="Grigoriev I.V."/>
        </authorList>
    </citation>
    <scope>NUCLEOTIDE SEQUENCE [LARGE SCALE GENOMIC DNA]</scope>
    <source>
        <strain evidence="2">CBS 506.65</strain>
    </source>
</reference>
<dbReference type="VEuPathDB" id="FungiDB:ASPZODRAFT_1667725"/>